<evidence type="ECO:0000259" key="5">
    <source>
        <dbReference type="PROSITE" id="PS50045"/>
    </source>
</evidence>
<dbReference type="InterPro" id="IPR004701">
    <property type="entry name" value="PTS_EIIA_man-typ"/>
</dbReference>
<dbReference type="SUPFAM" id="SSF52540">
    <property type="entry name" value="P-loop containing nucleoside triphosphate hydrolases"/>
    <property type="match status" value="1"/>
</dbReference>
<organism evidence="8 9">
    <name type="scientific">Caldanaerobacter subterraneus subsp. tengcongensis (strain DSM 15242 / JCM 11007 / NBRC 100824 / MB4)</name>
    <name type="common">Thermoanaerobacter tengcongensis</name>
    <dbReference type="NCBI Taxonomy" id="273068"/>
    <lineage>
        <taxon>Bacteria</taxon>
        <taxon>Bacillati</taxon>
        <taxon>Bacillota</taxon>
        <taxon>Clostridia</taxon>
        <taxon>Thermoanaerobacterales</taxon>
        <taxon>Thermoanaerobacteraceae</taxon>
        <taxon>Caldanaerobacter</taxon>
    </lineage>
</organism>
<dbReference type="GO" id="GO:0006355">
    <property type="term" value="P:regulation of DNA-templated transcription"/>
    <property type="evidence" value="ECO:0007669"/>
    <property type="project" value="InterPro"/>
</dbReference>
<feature type="domain" description="PRD" evidence="7">
    <location>
        <begin position="826"/>
        <end position="931"/>
    </location>
</feature>
<dbReference type="InterPro" id="IPR003593">
    <property type="entry name" value="AAA+_ATPase"/>
</dbReference>
<dbReference type="eggNOG" id="COG3933">
    <property type="taxonomic scope" value="Bacteria"/>
</dbReference>
<dbReference type="InterPro" id="IPR011608">
    <property type="entry name" value="PRD"/>
</dbReference>
<dbReference type="SMART" id="SM00382">
    <property type="entry name" value="AAA"/>
    <property type="match status" value="1"/>
</dbReference>
<feature type="domain" description="Sigma-54 factor interaction" evidence="5">
    <location>
        <begin position="116"/>
        <end position="350"/>
    </location>
</feature>
<keyword evidence="2" id="KW-0547">Nucleotide-binding</keyword>
<dbReference type="GO" id="GO:0016740">
    <property type="term" value="F:transferase activity"/>
    <property type="evidence" value="ECO:0007669"/>
    <property type="project" value="UniProtKB-KW"/>
</dbReference>
<protein>
    <submittedName>
        <fullName evidence="8">AAA superfamily ATPases with N-terminal receiver domain</fullName>
    </submittedName>
</protein>
<dbReference type="SUPFAM" id="SSF53062">
    <property type="entry name" value="PTS system fructose IIA component-like"/>
    <property type="match status" value="1"/>
</dbReference>
<evidence type="ECO:0000259" key="6">
    <source>
        <dbReference type="PROSITE" id="PS51096"/>
    </source>
</evidence>
<evidence type="ECO:0000256" key="2">
    <source>
        <dbReference type="ARBA" id="ARBA00022741"/>
    </source>
</evidence>
<name>Q8RD56_CALS4</name>
<dbReference type="Pfam" id="PF00158">
    <property type="entry name" value="Sigma54_activat"/>
    <property type="match status" value="1"/>
</dbReference>
<dbReference type="InterPro" id="IPR036634">
    <property type="entry name" value="PRD_sf"/>
</dbReference>
<dbReference type="Gene3D" id="3.40.50.510">
    <property type="entry name" value="Phosphotransferase system, mannose-type IIA component"/>
    <property type="match status" value="1"/>
</dbReference>
<sequence length="931" mass="106510">MVYFLLNIHEKRGRFSLTNKEKVFNLVKELSQNINVKEKKGITAQEVARKLNLRRNVASHLLNELHKEGKLIKINTRPVYFVDREIYEKRAKEFKDTTKDVSTSLKSSSEDPFVKLVGYNGSLKEQVKLCKSAASYPPNGLPILLTGSTGVGKSYIAQLIYEYAKYIGVIDENAPYVIFNCAEYANNPELLSANLFGYVKGAFTGADRDKPGLLEEADGGYLFLDEVHRLPPEGQEKLFLFMDKGIFRRLGETNNWRTAKVRFVFATTEDPEKTFTKTFLRRIPLVVHIPSFDERPLHERLQLIYNFYKNEARNLGMDILISKQVLNVLLKTKVSGNIGKLINVIKYSCAQAYSHIIKSKTNILRIHLYDLPKEMQTDLDIVKSNFHFNGMLISHNKKDEGLSWEKDDNREIYSALNKMFELFKEYQNNGIASEEFKKNVLVYLNELTDTIIFKNDSSYIDSIVFNAIKNVVENVLNIMQNMYGIKYYGNSVLVLSHFINYLLSDVTYEKYSESIESALEILKNIFPKEFIIANKMADLIEVNLDIKLNKIAVAYFTLYVRSLNKTESANLINSIIIAHGYSTASSIASVANRLLGQFVFEAFDMPIEMSTQEVMARVQDYLKNIDTSRGVIILVDMGSLEEIYKSLTDIVEGDIAIINNITTQLALDVGNRILQNQPLEQIVTEAIQRNSSRYKFIKSQKSKENAILTTCVTGIGTAVKIKDLLRECFEEDDIEIIPYDYTRLKGNGIKDEIFKNYNVKLIIGTADPGIKEVPYLSLEDLIAGRGDVLLSRILKGIVDDETVEQVNQKIVRLFSLQNVLHHLTILNPDKIIVQVEKAISDLERFIGIRFSNDLKISLYIHVSVMVERLVMKEPITSYSNLEEFEQCHRQFINFVKSAFSVIEETYKVEIPTTEIGFIYDLIKDRVPNMKL</sequence>
<dbReference type="AlphaFoldDB" id="Q8RD56"/>
<dbReference type="PROSITE" id="PS51096">
    <property type="entry name" value="PTS_EIIA_TYPE_4"/>
    <property type="match status" value="1"/>
</dbReference>
<reference evidence="8 9" key="1">
    <citation type="journal article" date="2002" name="Genome Res.">
        <title>A complete sequence of the T. tengcongensis genome.</title>
        <authorList>
            <person name="Bao Q."/>
            <person name="Tian Y."/>
            <person name="Li W."/>
            <person name="Xu Z."/>
            <person name="Xuan Z."/>
            <person name="Hu S."/>
            <person name="Dong W."/>
            <person name="Yang J."/>
            <person name="Chen Y."/>
            <person name="Xue Y."/>
            <person name="Xu Y."/>
            <person name="Lai X."/>
            <person name="Huang L."/>
            <person name="Dong X."/>
            <person name="Ma Y."/>
            <person name="Ling L."/>
            <person name="Tan H."/>
            <person name="Chen R."/>
            <person name="Wang J."/>
            <person name="Yu J."/>
            <person name="Yang H."/>
        </authorList>
    </citation>
    <scope>NUCLEOTIDE SEQUENCE [LARGE SCALE GENOMIC DNA]</scope>
    <source>
        <strain evidence="9">DSM 15242 / JCM 11007 / NBRC 100824 / MB4</strain>
    </source>
</reference>
<dbReference type="PROSITE" id="PS50045">
    <property type="entry name" value="SIGMA54_INTERACT_4"/>
    <property type="match status" value="1"/>
</dbReference>
<feature type="domain" description="PTS EIIA type-4" evidence="6">
    <location>
        <begin position="571"/>
        <end position="707"/>
    </location>
</feature>
<dbReference type="eggNOG" id="COG1378">
    <property type="taxonomic scope" value="Bacteria"/>
</dbReference>
<accession>Q8RD56</accession>
<keyword evidence="1" id="KW-0808">Transferase</keyword>
<feature type="domain" description="PRD" evidence="7">
    <location>
        <begin position="463"/>
        <end position="570"/>
    </location>
</feature>
<keyword evidence="9" id="KW-1185">Reference proteome</keyword>
<dbReference type="CDD" id="cd00009">
    <property type="entry name" value="AAA"/>
    <property type="match status" value="1"/>
</dbReference>
<dbReference type="GO" id="GO:0016020">
    <property type="term" value="C:membrane"/>
    <property type="evidence" value="ECO:0007669"/>
    <property type="project" value="InterPro"/>
</dbReference>
<dbReference type="GO" id="GO:0009401">
    <property type="term" value="P:phosphoenolpyruvate-dependent sugar phosphotransferase system"/>
    <property type="evidence" value="ECO:0007669"/>
    <property type="project" value="InterPro"/>
</dbReference>
<dbReference type="Pfam" id="PF00874">
    <property type="entry name" value="PRD"/>
    <property type="match status" value="2"/>
</dbReference>
<keyword evidence="4" id="KW-0238">DNA-binding</keyword>
<keyword evidence="3" id="KW-0067">ATP-binding</keyword>
<dbReference type="Proteomes" id="UP000000555">
    <property type="component" value="Chromosome"/>
</dbReference>
<evidence type="ECO:0000256" key="3">
    <source>
        <dbReference type="ARBA" id="ARBA00022840"/>
    </source>
</evidence>
<proteinExistence type="predicted"/>
<evidence type="ECO:0000313" key="9">
    <source>
        <dbReference type="Proteomes" id="UP000000555"/>
    </source>
</evidence>
<gene>
    <name evidence="8" type="primary">AtoC</name>
    <name evidence="8" type="ordered locus">TTE0191</name>
</gene>
<dbReference type="InterPro" id="IPR036390">
    <property type="entry name" value="WH_DNA-bd_sf"/>
</dbReference>
<dbReference type="PANTHER" id="PTHR32071">
    <property type="entry name" value="TRANSCRIPTIONAL REGULATORY PROTEIN"/>
    <property type="match status" value="1"/>
</dbReference>
<dbReference type="InterPro" id="IPR036662">
    <property type="entry name" value="PTS_EIIA_man-typ_sf"/>
</dbReference>
<dbReference type="Gene3D" id="3.40.50.300">
    <property type="entry name" value="P-loop containing nucleotide triphosphate hydrolases"/>
    <property type="match status" value="1"/>
</dbReference>
<dbReference type="EMBL" id="AE008691">
    <property type="protein sequence ID" value="AAM23492.1"/>
    <property type="molecule type" value="Genomic_DNA"/>
</dbReference>
<dbReference type="PANTHER" id="PTHR32071:SF38">
    <property type="entry name" value="PSP OPERON TRANSCRIPTIONAL ACTIVATOR"/>
    <property type="match status" value="1"/>
</dbReference>
<evidence type="ECO:0000313" key="8">
    <source>
        <dbReference type="EMBL" id="AAM23492.1"/>
    </source>
</evidence>
<dbReference type="SUPFAM" id="SSF63520">
    <property type="entry name" value="PTS-regulatory domain, PRD"/>
    <property type="match status" value="2"/>
</dbReference>
<evidence type="ECO:0000259" key="7">
    <source>
        <dbReference type="PROSITE" id="PS51372"/>
    </source>
</evidence>
<dbReference type="KEGG" id="tte:TTE0191"/>
<evidence type="ECO:0000256" key="1">
    <source>
        <dbReference type="ARBA" id="ARBA00022679"/>
    </source>
</evidence>
<dbReference type="HOGENOM" id="CLU_014204_1_0_9"/>
<dbReference type="eggNOG" id="COG1221">
    <property type="taxonomic scope" value="Bacteria"/>
</dbReference>
<dbReference type="STRING" id="273068.TTE0191"/>
<dbReference type="InterPro" id="IPR002078">
    <property type="entry name" value="Sigma_54_int"/>
</dbReference>
<dbReference type="InterPro" id="IPR027417">
    <property type="entry name" value="P-loop_NTPase"/>
</dbReference>
<dbReference type="GO" id="GO:0005524">
    <property type="term" value="F:ATP binding"/>
    <property type="evidence" value="ECO:0007669"/>
    <property type="project" value="UniProtKB-KW"/>
</dbReference>
<dbReference type="Gene3D" id="1.10.1790.10">
    <property type="entry name" value="PRD domain"/>
    <property type="match status" value="2"/>
</dbReference>
<evidence type="ECO:0000256" key="4">
    <source>
        <dbReference type="ARBA" id="ARBA00023125"/>
    </source>
</evidence>
<dbReference type="Pfam" id="PF03610">
    <property type="entry name" value="EIIA-man"/>
    <property type="match status" value="1"/>
</dbReference>
<dbReference type="GO" id="GO:0003677">
    <property type="term" value="F:DNA binding"/>
    <property type="evidence" value="ECO:0007669"/>
    <property type="project" value="UniProtKB-KW"/>
</dbReference>
<dbReference type="PROSITE" id="PS51372">
    <property type="entry name" value="PRD_2"/>
    <property type="match status" value="2"/>
</dbReference>
<dbReference type="SUPFAM" id="SSF46785">
    <property type="entry name" value="Winged helix' DNA-binding domain"/>
    <property type="match status" value="1"/>
</dbReference>